<gene>
    <name evidence="1" type="ORF">VSF3289_03705</name>
</gene>
<sequence>MTETGKILSELKKAKRGRERLIGYVHKFASLNGLNPKSVGLYVFPNGHAIEDRYPTEKAEKEFERIAQMYHNGIDLFDE</sequence>
<proteinExistence type="predicted"/>
<evidence type="ECO:0000313" key="1">
    <source>
        <dbReference type="EMBL" id="ODS04566.1"/>
    </source>
</evidence>
<dbReference type="Proteomes" id="UP000095131">
    <property type="component" value="Unassembled WGS sequence"/>
</dbReference>
<protein>
    <submittedName>
        <fullName evidence="1">Uncharacterized protein</fullName>
    </submittedName>
</protein>
<accession>A0A1E3WFK3</accession>
<organism evidence="1 2">
    <name type="scientific">Vibrio scophthalmi</name>
    <dbReference type="NCBI Taxonomy" id="45658"/>
    <lineage>
        <taxon>Bacteria</taxon>
        <taxon>Pseudomonadati</taxon>
        <taxon>Pseudomonadota</taxon>
        <taxon>Gammaproteobacteria</taxon>
        <taxon>Vibrionales</taxon>
        <taxon>Vibrionaceae</taxon>
        <taxon>Vibrio</taxon>
    </lineage>
</organism>
<dbReference type="RefSeq" id="WP_069447749.1">
    <property type="nucleotide sequence ID" value="NZ_MDCJ01000007.1"/>
</dbReference>
<comment type="caution">
    <text evidence="1">The sequence shown here is derived from an EMBL/GenBank/DDBJ whole genome shotgun (WGS) entry which is preliminary data.</text>
</comment>
<dbReference type="EMBL" id="MDCJ01000007">
    <property type="protein sequence ID" value="ODS04566.1"/>
    <property type="molecule type" value="Genomic_DNA"/>
</dbReference>
<reference evidence="1 2" key="1">
    <citation type="submission" date="2016-08" db="EMBL/GenBank/DDBJ databases">
        <title>Genome sequencing of Vibrio scophthalmi strain FP3289, an isolated from Paralichthys olivaceus.</title>
        <authorList>
            <person name="Han H.-J."/>
        </authorList>
    </citation>
    <scope>NUCLEOTIDE SEQUENCE [LARGE SCALE GENOMIC DNA]</scope>
    <source>
        <strain evidence="1 2">FP3289</strain>
    </source>
</reference>
<evidence type="ECO:0000313" key="2">
    <source>
        <dbReference type="Proteomes" id="UP000095131"/>
    </source>
</evidence>
<dbReference type="AlphaFoldDB" id="A0A1E3WFK3"/>
<name>A0A1E3WFK3_9VIBR</name>